<feature type="region of interest" description="Disordered" evidence="1">
    <location>
        <begin position="1"/>
        <end position="24"/>
    </location>
</feature>
<protein>
    <recommendedName>
        <fullName evidence="4">Ubiquitin 3 binding protein But2 C-terminal domain-containing protein</fullName>
    </recommendedName>
</protein>
<keyword evidence="3" id="KW-1185">Reference proteome</keyword>
<dbReference type="Proteomes" id="UP000310158">
    <property type="component" value="Unassembled WGS sequence"/>
</dbReference>
<organism evidence="2 3">
    <name type="scientific">Bondarzewia mesenterica</name>
    <dbReference type="NCBI Taxonomy" id="1095465"/>
    <lineage>
        <taxon>Eukaryota</taxon>
        <taxon>Fungi</taxon>
        <taxon>Dikarya</taxon>
        <taxon>Basidiomycota</taxon>
        <taxon>Agaricomycotina</taxon>
        <taxon>Agaricomycetes</taxon>
        <taxon>Russulales</taxon>
        <taxon>Bondarzewiaceae</taxon>
        <taxon>Bondarzewia</taxon>
    </lineage>
</organism>
<accession>A0A4S4M2C4</accession>
<comment type="caution">
    <text evidence="2">The sequence shown here is derived from an EMBL/GenBank/DDBJ whole genome shotgun (WGS) entry which is preliminary data.</text>
</comment>
<evidence type="ECO:0000256" key="1">
    <source>
        <dbReference type="SAM" id="MobiDB-lite"/>
    </source>
</evidence>
<evidence type="ECO:0000313" key="2">
    <source>
        <dbReference type="EMBL" id="THH18331.1"/>
    </source>
</evidence>
<dbReference type="EMBL" id="SGPL01000079">
    <property type="protein sequence ID" value="THH18331.1"/>
    <property type="molecule type" value="Genomic_DNA"/>
</dbReference>
<evidence type="ECO:0008006" key="4">
    <source>
        <dbReference type="Google" id="ProtNLM"/>
    </source>
</evidence>
<name>A0A4S4M2C4_9AGAM</name>
<evidence type="ECO:0000313" key="3">
    <source>
        <dbReference type="Proteomes" id="UP000310158"/>
    </source>
</evidence>
<dbReference type="OrthoDB" id="8300214at2759"/>
<reference evidence="2 3" key="1">
    <citation type="submission" date="2019-02" db="EMBL/GenBank/DDBJ databases">
        <title>Genome sequencing of the rare red list fungi Bondarzewia mesenterica.</title>
        <authorList>
            <person name="Buettner E."/>
            <person name="Kellner H."/>
        </authorList>
    </citation>
    <scope>NUCLEOTIDE SEQUENCE [LARGE SCALE GENOMIC DNA]</scope>
    <source>
        <strain evidence="2 3">DSM 108281</strain>
    </source>
</reference>
<dbReference type="AlphaFoldDB" id="A0A4S4M2C4"/>
<proteinExistence type="predicted"/>
<sequence>MFRPLTQAEYVPLTSSSEPDSNDDILAFNPAPPSSSFGFSLKTYVFWGLITCFSLLNLSLLPFTLSSYSHSEAQLKKLPYPDQRIGIDLAAKAMPRPAAYVYQWPTHITRLSSKLKNAVYGSGSQVFISVEDTTLMRFPIPPNGTTACAITWTPPPPLGVRQRDLETKGDISEIEVWSVIAPRPSSSSPSASDFDALSWNTRPVRGELLGTLDLTAHPNATTVEFACPPAEEGDEALIVELRCLRVACHVQFMQVPFMPKMGFELVRRL</sequence>
<gene>
    <name evidence="2" type="ORF">EW146_g2628</name>
</gene>